<organism evidence="1 2">
    <name type="scientific">Vibrio kanaloae</name>
    <dbReference type="NCBI Taxonomy" id="170673"/>
    <lineage>
        <taxon>Bacteria</taxon>
        <taxon>Pseudomonadati</taxon>
        <taxon>Pseudomonadota</taxon>
        <taxon>Gammaproteobacteria</taxon>
        <taxon>Vibrionales</taxon>
        <taxon>Vibrionaceae</taxon>
        <taxon>Vibrio</taxon>
    </lineage>
</organism>
<accession>A0A4U1YYY4</accession>
<dbReference type="EMBL" id="SYUW01000016">
    <property type="protein sequence ID" value="TKF26923.1"/>
    <property type="molecule type" value="Genomic_DNA"/>
</dbReference>
<evidence type="ECO:0000313" key="1">
    <source>
        <dbReference type="EMBL" id="TKF26923.1"/>
    </source>
</evidence>
<name>A0A4U1YYY4_9VIBR</name>
<protein>
    <submittedName>
        <fullName evidence="1">Uncharacterized protein</fullName>
    </submittedName>
</protein>
<evidence type="ECO:0000313" key="2">
    <source>
        <dbReference type="Proteomes" id="UP000305234"/>
    </source>
</evidence>
<proteinExistence type="predicted"/>
<dbReference type="Proteomes" id="UP000305234">
    <property type="component" value="Unassembled WGS sequence"/>
</dbReference>
<dbReference type="AlphaFoldDB" id="A0A4U1YYY4"/>
<reference evidence="1 2" key="1">
    <citation type="submission" date="2019-04" db="EMBL/GenBank/DDBJ databases">
        <title>A reverse ecology approach based on a biological definition of microbial populations.</title>
        <authorList>
            <person name="Arevalo P."/>
            <person name="Vaninsberghe D."/>
            <person name="Elsherbini J."/>
            <person name="Gore J."/>
            <person name="Polz M."/>
        </authorList>
    </citation>
    <scope>NUCLEOTIDE SEQUENCE [LARGE SCALE GENOMIC DNA]</scope>
    <source>
        <strain evidence="1 2">10N.261.46.E4</strain>
    </source>
</reference>
<comment type="caution">
    <text evidence="1">The sequence shown here is derived from an EMBL/GenBank/DDBJ whole genome shotgun (WGS) entry which is preliminary data.</text>
</comment>
<sequence length="165" mass="19307">MENNMDFFSKSEIESSLERIDELLSCGIFHPNNSSHVLMRAAFIEMLISLRDLMYKTEKFSDRIDFKDDVLIEGKIKDVSDLIKYVRDALCHPDSDNHYIEKNNIKSSFNVAFGKCTLMKMDDFEQSSKYDDDVCFFFGSKSIYLKRHIIRAHQEAKEKLTPLLK</sequence>
<gene>
    <name evidence="1" type="ORF">FCV52_07230</name>
</gene>